<evidence type="ECO:0000313" key="2">
    <source>
        <dbReference type="EMBL" id="CAK7340363.1"/>
    </source>
</evidence>
<dbReference type="AlphaFoldDB" id="A0AAV1RY11"/>
<organism evidence="2 3">
    <name type="scientific">Dovyalis caffra</name>
    <dbReference type="NCBI Taxonomy" id="77055"/>
    <lineage>
        <taxon>Eukaryota</taxon>
        <taxon>Viridiplantae</taxon>
        <taxon>Streptophyta</taxon>
        <taxon>Embryophyta</taxon>
        <taxon>Tracheophyta</taxon>
        <taxon>Spermatophyta</taxon>
        <taxon>Magnoliopsida</taxon>
        <taxon>eudicotyledons</taxon>
        <taxon>Gunneridae</taxon>
        <taxon>Pentapetalae</taxon>
        <taxon>rosids</taxon>
        <taxon>fabids</taxon>
        <taxon>Malpighiales</taxon>
        <taxon>Salicaceae</taxon>
        <taxon>Flacourtieae</taxon>
        <taxon>Dovyalis</taxon>
    </lineage>
</organism>
<dbReference type="Proteomes" id="UP001314170">
    <property type="component" value="Unassembled WGS sequence"/>
</dbReference>
<protein>
    <submittedName>
        <fullName evidence="2">Uncharacterized protein</fullName>
    </submittedName>
</protein>
<dbReference type="EMBL" id="CAWUPB010001159">
    <property type="protein sequence ID" value="CAK7340363.1"/>
    <property type="molecule type" value="Genomic_DNA"/>
</dbReference>
<reference evidence="2 3" key="1">
    <citation type="submission" date="2024-01" db="EMBL/GenBank/DDBJ databases">
        <authorList>
            <person name="Waweru B."/>
        </authorList>
    </citation>
    <scope>NUCLEOTIDE SEQUENCE [LARGE SCALE GENOMIC DNA]</scope>
</reference>
<gene>
    <name evidence="2" type="ORF">DCAF_LOCUS15445</name>
</gene>
<feature type="compositionally biased region" description="Basic and acidic residues" evidence="1">
    <location>
        <begin position="25"/>
        <end position="47"/>
    </location>
</feature>
<proteinExistence type="predicted"/>
<keyword evidence="3" id="KW-1185">Reference proteome</keyword>
<feature type="non-terminal residue" evidence="2">
    <location>
        <position position="1"/>
    </location>
</feature>
<evidence type="ECO:0000313" key="3">
    <source>
        <dbReference type="Proteomes" id="UP001314170"/>
    </source>
</evidence>
<evidence type="ECO:0000256" key="1">
    <source>
        <dbReference type="SAM" id="MobiDB-lite"/>
    </source>
</evidence>
<feature type="region of interest" description="Disordered" evidence="1">
    <location>
        <begin position="24"/>
        <end position="47"/>
    </location>
</feature>
<accession>A0AAV1RY11</accession>
<comment type="caution">
    <text evidence="2">The sequence shown here is derived from an EMBL/GenBank/DDBJ whole genome shotgun (WGS) entry which is preliminary data.</text>
</comment>
<feature type="non-terminal residue" evidence="2">
    <location>
        <position position="73"/>
    </location>
</feature>
<sequence>VDAVWSNYGRPTEVEPTKALPVVAIREDETSDHSSDRSGYDGYDRGDGRELIGELTKAIAKLKTILKKLQELG</sequence>
<name>A0AAV1RY11_9ROSI</name>